<feature type="transmembrane region" description="Helical" evidence="1">
    <location>
        <begin position="126"/>
        <end position="144"/>
    </location>
</feature>
<evidence type="ECO:0008006" key="3">
    <source>
        <dbReference type="Google" id="ProtNLM"/>
    </source>
</evidence>
<feature type="transmembrane region" description="Helical" evidence="1">
    <location>
        <begin position="96"/>
        <end position="114"/>
    </location>
</feature>
<evidence type="ECO:0000256" key="1">
    <source>
        <dbReference type="SAM" id="Phobius"/>
    </source>
</evidence>
<feature type="transmembrane region" description="Helical" evidence="1">
    <location>
        <begin position="316"/>
        <end position="334"/>
    </location>
</feature>
<feature type="transmembrane region" description="Helical" evidence="1">
    <location>
        <begin position="258"/>
        <end position="279"/>
    </location>
</feature>
<feature type="transmembrane region" description="Helical" evidence="1">
    <location>
        <begin position="355"/>
        <end position="372"/>
    </location>
</feature>
<gene>
    <name evidence="2" type="ORF">METZ01_LOCUS274974</name>
</gene>
<protein>
    <recommendedName>
        <fullName evidence="3">Glycosyltransferase RgtA/B/C/D-like domain-containing protein</fullName>
    </recommendedName>
</protein>
<dbReference type="EMBL" id="UINC01079781">
    <property type="protein sequence ID" value="SVC22120.1"/>
    <property type="molecule type" value="Genomic_DNA"/>
</dbReference>
<reference evidence="2" key="1">
    <citation type="submission" date="2018-05" db="EMBL/GenBank/DDBJ databases">
        <authorList>
            <person name="Lanie J.A."/>
            <person name="Ng W.-L."/>
            <person name="Kazmierczak K.M."/>
            <person name="Andrzejewski T.M."/>
            <person name="Davidsen T.M."/>
            <person name="Wayne K.J."/>
            <person name="Tettelin H."/>
            <person name="Glass J.I."/>
            <person name="Rusch D."/>
            <person name="Podicherti R."/>
            <person name="Tsui H.-C.T."/>
            <person name="Winkler M.E."/>
        </authorList>
    </citation>
    <scope>NUCLEOTIDE SEQUENCE</scope>
</reference>
<keyword evidence="1" id="KW-0812">Transmembrane</keyword>
<feature type="transmembrane region" description="Helical" evidence="1">
    <location>
        <begin position="291"/>
        <end position="310"/>
    </location>
</feature>
<feature type="transmembrane region" description="Helical" evidence="1">
    <location>
        <begin position="7"/>
        <end position="26"/>
    </location>
</feature>
<dbReference type="AlphaFoldDB" id="A0A382KCC2"/>
<sequence length="400" mass="47417">MKKNINTYLAFYLFVLFLFGLFFLFIKHEIGNDSTISEWIINYSGGFTKRGIIGQICIYFANLFSTNLRDIIFGFQTIILGVYFLLIYFFLKNIKVDRILLLSIFTPIFILYPIAEIEVLARKEVFIFIILLIYLFIPINKIGLQNIYKIIMLPLSVLIWEPVVFFLLFWISLDIINNKYQKINLENLTKLLPYLPAVSVAFYIIFNPMTLGQHDQMVEFLANNFNEKCYMSCDLLKSKSTIFQQFQVNFSKYSLEVFLRYFLIIFIGFGPLFILLFFFKLKDKNLIFFKNFNNLLIPFLFILSPVLVLFAMGYDWGRWVNISYVFSIISYVYLYKKRKIFISENKIQNNKLNKVSKKIFVLFFVIYCFGWNPKTVITGDVASFPGYRIPYKVFKLLNQQ</sequence>
<keyword evidence="1" id="KW-1133">Transmembrane helix</keyword>
<organism evidence="2">
    <name type="scientific">marine metagenome</name>
    <dbReference type="NCBI Taxonomy" id="408172"/>
    <lineage>
        <taxon>unclassified sequences</taxon>
        <taxon>metagenomes</taxon>
        <taxon>ecological metagenomes</taxon>
    </lineage>
</organism>
<name>A0A382KCC2_9ZZZZ</name>
<keyword evidence="1" id="KW-0472">Membrane</keyword>
<feature type="transmembrane region" description="Helical" evidence="1">
    <location>
        <begin position="71"/>
        <end position="90"/>
    </location>
</feature>
<accession>A0A382KCC2</accession>
<evidence type="ECO:0000313" key="2">
    <source>
        <dbReference type="EMBL" id="SVC22120.1"/>
    </source>
</evidence>
<proteinExistence type="predicted"/>
<feature type="transmembrane region" description="Helical" evidence="1">
    <location>
        <begin position="150"/>
        <end position="171"/>
    </location>
</feature>